<dbReference type="CDD" id="cd00033">
    <property type="entry name" value="CCP"/>
    <property type="match status" value="2"/>
</dbReference>
<reference evidence="4" key="2">
    <citation type="submission" date="2020-11" db="EMBL/GenBank/DDBJ databases">
        <authorList>
            <person name="McCartney M.A."/>
            <person name="Auch B."/>
            <person name="Kono T."/>
            <person name="Mallez S."/>
            <person name="Becker A."/>
            <person name="Gohl D.M."/>
            <person name="Silverstein K.A.T."/>
            <person name="Koren S."/>
            <person name="Bechman K.B."/>
            <person name="Herman A."/>
            <person name="Abrahante J.E."/>
            <person name="Garbe J."/>
        </authorList>
    </citation>
    <scope>NUCLEOTIDE SEQUENCE</scope>
    <source>
        <strain evidence="4">Duluth1</strain>
        <tissue evidence="4">Whole animal</tissue>
    </source>
</reference>
<proteinExistence type="predicted"/>
<dbReference type="InterPro" id="IPR000436">
    <property type="entry name" value="Sushi_SCR_CCP_dom"/>
</dbReference>
<comment type="caution">
    <text evidence="2">Lacks conserved residue(s) required for the propagation of feature annotation.</text>
</comment>
<evidence type="ECO:0000259" key="3">
    <source>
        <dbReference type="PROSITE" id="PS50923"/>
    </source>
</evidence>
<keyword evidence="1" id="KW-1015">Disulfide bond</keyword>
<comment type="caution">
    <text evidence="4">The sequence shown here is derived from an EMBL/GenBank/DDBJ whole genome shotgun (WGS) entry which is preliminary data.</text>
</comment>
<dbReference type="EMBL" id="JAIWYP010000010">
    <property type="protein sequence ID" value="KAH3752977.1"/>
    <property type="molecule type" value="Genomic_DNA"/>
</dbReference>
<sequence length="300" mass="32111">MAPSYPVEGPRNCKIGKGVAVIDCDGDKQILDEIPVGVTYRHKRFVGGLLGDYVGGLVGDYVGGLVGDYVGDKVEDAVGRDAGALAGAAVRWFMGDTEQEPPNTPPWVVTPGIVNSLIYIPKGSTNASVHPPTYTNGGRYTEGTHTVHFVGYDTKGYSAYTSITFKVQAIRCVPFSQPENGVLKCNNVDIVEGTICEVNCYEGYDIRSEEREIECVRQGANGQPSKTTTDCKPIKCSDAPTVSHGKLSGADGQRIFTGVYDAVCDQGYYAKTSGSATCNEHGEWTKVPECHGSLIGPIPW</sequence>
<dbReference type="Pfam" id="PF00084">
    <property type="entry name" value="Sushi"/>
    <property type="match status" value="1"/>
</dbReference>
<dbReference type="PROSITE" id="PS50923">
    <property type="entry name" value="SUSHI"/>
    <property type="match status" value="1"/>
</dbReference>
<dbReference type="Gene3D" id="2.10.70.10">
    <property type="entry name" value="Complement Module, domain 1"/>
    <property type="match status" value="2"/>
</dbReference>
<evidence type="ECO:0000313" key="5">
    <source>
        <dbReference type="Proteomes" id="UP000828390"/>
    </source>
</evidence>
<accession>A0A9D4DRX1</accession>
<dbReference type="Proteomes" id="UP000828390">
    <property type="component" value="Unassembled WGS sequence"/>
</dbReference>
<name>A0A9D4DRX1_DREPO</name>
<feature type="domain" description="Sushi" evidence="3">
    <location>
        <begin position="234"/>
        <end position="292"/>
    </location>
</feature>
<evidence type="ECO:0000256" key="1">
    <source>
        <dbReference type="ARBA" id="ARBA00023157"/>
    </source>
</evidence>
<gene>
    <name evidence="4" type="ORF">DPMN_187604</name>
</gene>
<dbReference type="SMART" id="SM00032">
    <property type="entry name" value="CCP"/>
    <property type="match status" value="2"/>
</dbReference>
<dbReference type="SUPFAM" id="SSF57535">
    <property type="entry name" value="Complement control module/SCR domain"/>
    <property type="match status" value="2"/>
</dbReference>
<protein>
    <recommendedName>
        <fullName evidence="3">Sushi domain-containing protein</fullName>
    </recommendedName>
</protein>
<evidence type="ECO:0000256" key="2">
    <source>
        <dbReference type="PROSITE-ProRule" id="PRU00302"/>
    </source>
</evidence>
<evidence type="ECO:0000313" key="4">
    <source>
        <dbReference type="EMBL" id="KAH3752977.1"/>
    </source>
</evidence>
<reference evidence="4" key="1">
    <citation type="journal article" date="2019" name="bioRxiv">
        <title>The Genome of the Zebra Mussel, Dreissena polymorpha: A Resource for Invasive Species Research.</title>
        <authorList>
            <person name="McCartney M.A."/>
            <person name="Auch B."/>
            <person name="Kono T."/>
            <person name="Mallez S."/>
            <person name="Zhang Y."/>
            <person name="Obille A."/>
            <person name="Becker A."/>
            <person name="Abrahante J.E."/>
            <person name="Garbe J."/>
            <person name="Badalamenti J.P."/>
            <person name="Herman A."/>
            <person name="Mangelson H."/>
            <person name="Liachko I."/>
            <person name="Sullivan S."/>
            <person name="Sone E.D."/>
            <person name="Koren S."/>
            <person name="Silverstein K.A.T."/>
            <person name="Beckman K.B."/>
            <person name="Gohl D.M."/>
        </authorList>
    </citation>
    <scope>NUCLEOTIDE SEQUENCE</scope>
    <source>
        <strain evidence="4">Duluth1</strain>
        <tissue evidence="4">Whole animal</tissue>
    </source>
</reference>
<keyword evidence="5" id="KW-1185">Reference proteome</keyword>
<dbReference type="AlphaFoldDB" id="A0A9D4DRX1"/>
<organism evidence="4 5">
    <name type="scientific">Dreissena polymorpha</name>
    <name type="common">Zebra mussel</name>
    <name type="synonym">Mytilus polymorpha</name>
    <dbReference type="NCBI Taxonomy" id="45954"/>
    <lineage>
        <taxon>Eukaryota</taxon>
        <taxon>Metazoa</taxon>
        <taxon>Spiralia</taxon>
        <taxon>Lophotrochozoa</taxon>
        <taxon>Mollusca</taxon>
        <taxon>Bivalvia</taxon>
        <taxon>Autobranchia</taxon>
        <taxon>Heteroconchia</taxon>
        <taxon>Euheterodonta</taxon>
        <taxon>Imparidentia</taxon>
        <taxon>Neoheterodontei</taxon>
        <taxon>Myida</taxon>
        <taxon>Dreissenoidea</taxon>
        <taxon>Dreissenidae</taxon>
        <taxon>Dreissena</taxon>
    </lineage>
</organism>
<keyword evidence="2" id="KW-0768">Sushi</keyword>
<dbReference type="InterPro" id="IPR035976">
    <property type="entry name" value="Sushi/SCR/CCP_sf"/>
</dbReference>